<dbReference type="InterPro" id="IPR006075">
    <property type="entry name" value="Asn/Gln-tRNA_Trfase_suB/E_cat"/>
</dbReference>
<dbReference type="HAMAP" id="MF_00121">
    <property type="entry name" value="GatB"/>
    <property type="match status" value="1"/>
</dbReference>
<sequence length="1444" mass="159593">MSSKRVTIIGSGNWGSAIARIVGSTVRIHNTEFNETVKMWVFEEVVGGRKLSEIINEQHENVKYLPGKKLPVNVLAVTDVVEAAKDADILIFVVPHQHVQRLCAQLKGNIKPCAIAISLIKGLATCHDGSVGLKLVSEEIKQSLGIETAVLMGANLANEVAEDRFCEATIGTKNPSRGNELKKLFHTDNFRINVVEDAETVELCGALKNIVACGAGFSAGLGYGDNTKAAVIRLGLMEMIRFIERFYPGTKVKTFFESCGVADLITTCSGGRNRKVCEEFVKGSKPLAEVEKELLNGQSAQGPLTAKEVFELLQAQNLTDDFTFFVAVHKIHAQLGSSAKLFSDAAAPSCSTLPSNSLVSVFDLALPGTLPTLNRKCVEVSVIFQWMAAAICSPLQQCLLVAVLLNCEIAESFYEKRVRIEQLQLEMDSGKTLRAAEHDLIDLNRAGVGLVEIVTAPDLTNAFEATLFVEQLRHLLGHNGVCSGQFHEGQFRVDVNVSVSVGSLPGKRTELKNLSSINLLHAAIENELRRQTALLRTGEKVEEETRAVDSKGRTASARTKGVDMDYRFIPEPNLPPLKVEPVWVDSAKECARREMFFHRCVVEFGFPPSFAIEVMRVTIIGSGNWGSAIARIVGSTVRIHNTEFNETVKMWVFEEVVGGRKLSEIINEQHENVKYLPGKKLPVNILAVTDVVEAAKDADILIFVVPHQHVQRLCAQLKGNIKPCAIAISLIKGLATCHDGSVGLKLVSEEIKQSLGIETAVLMGANLANEVAEDRFCEATIGTKNPSRGNELKKLFHTDNFRINVVEDAETVELCGALKNIVACGAGFSAGLGYGDNTKAAVIRLGLMEMIRFIERFYPGTKVKTFFESCGVADLITTCSGGRNRKPLAEVEKELLNGQSAQGPLTAKEVFELLQAQNLTDDFTFFVAVHKVCSGETPADRFLDLIPECFKPRIGLEIHAQLGSSAKLFSDAAAPSCSTLPSNSLVSVFDLALPGTLPTLNRKCVEQCLLVAVLLNCEIADVCRFDRKHYFYPDLPLGYQITQKTCPIARNGFFDFFSQSDKASTSFYEKRVRIEQLQLEMDSGKTLRAAEHDLIDLNRAGVGLVEIVTAPDLTNAFEATLFVEQLRHLLGHNGVCSGQFHEGQFRVDVNVSVSVGSLPGKRTELKNLSSINLLHAAIENELRRQTALLRTGEKVEEETRAVDSKGRTASARTKGVDMDYRFIPEPNLPPLKVEPVWVDSAKECARREMFFHRCVVEFGFPPSFAIEVMNDSKMDSFIRQYVSHDKMISYERLSPWLQELKFACDKLSIGFPPTDPIFVRHFAELIALNEQKRLTKLVCIELLRELGSTQSRQPLVELVDQRQLWQITDPSQIRQIVQCVLEKHPEAAERARVRPEGRQFVKLRRAVLDSSHKRIDPVDVDRLMSELLEGGSELTEDRPNSEKI</sequence>
<dbReference type="GO" id="GO:0141152">
    <property type="term" value="F:glycerol-3-phosphate dehydrogenase (NAD+) activity"/>
    <property type="evidence" value="ECO:0007669"/>
    <property type="project" value="UniProtKB-UniRule"/>
</dbReference>
<protein>
    <recommendedName>
        <fullName evidence="9">Glutamyl-tRNA(Gln) amidotransferase subunit B, mitochondrial</fullName>
        <shortName evidence="9">Glu-AdT subunit B</shortName>
        <ecNumber evidence="9">6.3.5.-</ecNumber>
    </recommendedName>
</protein>
<keyword evidence="3 9" id="KW-0547">Nucleotide-binding</keyword>
<dbReference type="SUPFAM" id="SSF51735">
    <property type="entry name" value="NAD(P)-binding Rossmann-fold domains"/>
    <property type="match status" value="2"/>
</dbReference>
<evidence type="ECO:0000256" key="11">
    <source>
        <dbReference type="RuleBase" id="RU361243"/>
    </source>
</evidence>
<proteinExistence type="inferred from homology"/>
<feature type="domain" description="Aspartyl/Glutamyl-tRNA(Gln) amidotransferase subunit B/E catalytic" evidence="14">
    <location>
        <begin position="411"/>
        <end position="584"/>
    </location>
</feature>
<feature type="domain" description="Glycerol-3-phosphate dehydrogenase NAD-dependent C-terminal" evidence="15">
    <location>
        <begin position="197"/>
        <end position="333"/>
    </location>
</feature>
<dbReference type="PROSITE" id="PS00957">
    <property type="entry name" value="NAD_G3PDH"/>
    <property type="match status" value="2"/>
</dbReference>
<dbReference type="Gene3D" id="3.40.50.720">
    <property type="entry name" value="NAD(P)-binding Rossmann-like Domain"/>
    <property type="match status" value="2"/>
</dbReference>
<dbReference type="SUPFAM" id="SSF55931">
    <property type="entry name" value="Glutamine synthetase/guanido kinase"/>
    <property type="match status" value="2"/>
</dbReference>
<accession>A0A183CJL4</accession>
<dbReference type="GO" id="GO:0030956">
    <property type="term" value="C:glutamyl-tRNA(Gln) amidotransferase complex"/>
    <property type="evidence" value="ECO:0007669"/>
    <property type="project" value="UniProtKB-UniRule"/>
</dbReference>
<reference evidence="17" key="2">
    <citation type="submission" date="2016-06" db="UniProtKB">
        <authorList>
            <consortium name="WormBaseParasite"/>
        </authorList>
    </citation>
    <scope>IDENTIFICATION</scope>
</reference>
<dbReference type="FunFam" id="3.40.50.720:FF:000672">
    <property type="entry name" value="Glycerol-3-phosphate dehydrogenase [NAD(+)]"/>
    <property type="match status" value="2"/>
</dbReference>
<evidence type="ECO:0000256" key="7">
    <source>
        <dbReference type="ARBA" id="ARBA00023027"/>
    </source>
</evidence>
<dbReference type="PROSITE" id="PS01234">
    <property type="entry name" value="GATB"/>
    <property type="match status" value="2"/>
</dbReference>
<feature type="domain" description="Aspartyl/Glutamyl-tRNA(Gln) amidotransferase subunit B/E catalytic" evidence="14">
    <location>
        <begin position="954"/>
        <end position="1238"/>
    </location>
</feature>
<dbReference type="Pfam" id="PF01210">
    <property type="entry name" value="NAD_Gly3P_dh_N"/>
    <property type="match status" value="2"/>
</dbReference>
<dbReference type="InterPro" id="IPR017751">
    <property type="entry name" value="G3P_DH_NAD-dep_euk"/>
</dbReference>
<dbReference type="PANTHER" id="PTHR11728">
    <property type="entry name" value="GLYCEROL-3-PHOSPHATE DEHYDROGENASE"/>
    <property type="match status" value="1"/>
</dbReference>
<dbReference type="Gene3D" id="1.10.1040.10">
    <property type="entry name" value="N-(1-d-carboxylethyl)-l-norvaline Dehydrogenase, domain 2"/>
    <property type="match status" value="2"/>
</dbReference>
<comment type="catalytic activity">
    <reaction evidence="8 11">
        <text>sn-glycerol 3-phosphate + NAD(+) = dihydroxyacetone phosphate + NADH + H(+)</text>
        <dbReference type="Rhea" id="RHEA:11092"/>
        <dbReference type="ChEBI" id="CHEBI:15378"/>
        <dbReference type="ChEBI" id="CHEBI:57540"/>
        <dbReference type="ChEBI" id="CHEBI:57597"/>
        <dbReference type="ChEBI" id="CHEBI:57642"/>
        <dbReference type="ChEBI" id="CHEBI:57945"/>
        <dbReference type="EC" id="1.1.1.8"/>
    </reaction>
</comment>
<organism evidence="16 17">
    <name type="scientific">Globodera pallida</name>
    <name type="common">Potato cyst nematode worm</name>
    <name type="synonym">Heterodera pallida</name>
    <dbReference type="NCBI Taxonomy" id="36090"/>
    <lineage>
        <taxon>Eukaryota</taxon>
        <taxon>Metazoa</taxon>
        <taxon>Ecdysozoa</taxon>
        <taxon>Nematoda</taxon>
        <taxon>Chromadorea</taxon>
        <taxon>Rhabditida</taxon>
        <taxon>Tylenchina</taxon>
        <taxon>Tylenchomorpha</taxon>
        <taxon>Tylenchoidea</taxon>
        <taxon>Heteroderidae</taxon>
        <taxon>Heteroderinae</taxon>
        <taxon>Globodera</taxon>
    </lineage>
</organism>
<dbReference type="Pfam" id="PF07479">
    <property type="entry name" value="NAD_Gly3P_dh_C"/>
    <property type="match status" value="2"/>
</dbReference>
<dbReference type="EC" id="6.3.5.-" evidence="9"/>
<reference evidence="16" key="1">
    <citation type="submission" date="2014-05" db="EMBL/GenBank/DDBJ databases">
        <title>The genome and life-stage specific transcriptomes of Globodera pallida elucidate key aspects of plant parasitism by a cyst nematode.</title>
        <authorList>
            <person name="Cotton J.A."/>
            <person name="Lilley C.J."/>
            <person name="Jones L.M."/>
            <person name="Kikuchi T."/>
            <person name="Reid A.J."/>
            <person name="Thorpe P."/>
            <person name="Tsai I.J."/>
            <person name="Beasley H."/>
            <person name="Blok V."/>
            <person name="Cock P.J.A."/>
            <person name="Van den Akker S.E."/>
            <person name="Holroyd N."/>
            <person name="Hunt M."/>
            <person name="Mantelin S."/>
            <person name="Naghra H."/>
            <person name="Pain A."/>
            <person name="Palomares-Rius J.E."/>
            <person name="Zarowiecki M."/>
            <person name="Berriman M."/>
            <person name="Jones J.T."/>
            <person name="Urwin P.E."/>
        </authorList>
    </citation>
    <scope>NUCLEOTIDE SEQUENCE [LARGE SCALE GENOMIC DNA]</scope>
    <source>
        <strain evidence="16">Lindley</strain>
    </source>
</reference>
<evidence type="ECO:0000313" key="16">
    <source>
        <dbReference type="Proteomes" id="UP000050741"/>
    </source>
</evidence>
<keyword evidence="5 9" id="KW-0648">Protein biosynthesis</keyword>
<keyword evidence="4 9" id="KW-0067">ATP-binding</keyword>
<evidence type="ECO:0000313" key="17">
    <source>
        <dbReference type="WBParaSite" id="GPLIN_001307000"/>
    </source>
</evidence>
<dbReference type="InterPro" id="IPR006168">
    <property type="entry name" value="G3P_DH_NAD-dep"/>
</dbReference>
<comment type="subunit">
    <text evidence="9">Subunit of the heterotrimeric GatCAB amidotransferase (AdT) complex, composed of A, B and C subunits.</text>
</comment>
<dbReference type="Pfam" id="PF02637">
    <property type="entry name" value="GatB_Yqey"/>
    <property type="match status" value="1"/>
</dbReference>
<comment type="similarity">
    <text evidence="1 10">Belongs to the NAD-dependent glycerol-3-phosphate dehydrogenase family.</text>
</comment>
<evidence type="ECO:0000256" key="4">
    <source>
        <dbReference type="ARBA" id="ARBA00022840"/>
    </source>
</evidence>
<feature type="domain" description="Glycerol-3-phosphate dehydrogenase NAD-dependent N-terminal" evidence="12">
    <location>
        <begin position="6"/>
        <end position="175"/>
    </location>
</feature>
<dbReference type="GO" id="GO:0051287">
    <property type="term" value="F:NAD binding"/>
    <property type="evidence" value="ECO:0007669"/>
    <property type="project" value="UniProtKB-UniRule"/>
</dbReference>
<evidence type="ECO:0000259" key="14">
    <source>
        <dbReference type="Pfam" id="PF02934"/>
    </source>
</evidence>
<evidence type="ECO:0000256" key="10">
    <source>
        <dbReference type="RuleBase" id="RU000437"/>
    </source>
</evidence>
<dbReference type="WBParaSite" id="GPLIN_001307000">
    <property type="protein sequence ID" value="GPLIN_001307000"/>
    <property type="gene ID" value="GPLIN_001307000"/>
</dbReference>
<dbReference type="InterPro" id="IPR011128">
    <property type="entry name" value="G3P_DH_NAD-dep_N"/>
</dbReference>
<comment type="catalytic activity">
    <reaction evidence="9">
        <text>L-glutamyl-tRNA(Gln) + L-glutamine + ATP + H2O = L-glutaminyl-tRNA(Gln) + L-glutamate + ADP + phosphate + H(+)</text>
        <dbReference type="Rhea" id="RHEA:17521"/>
        <dbReference type="Rhea" id="RHEA-COMP:9681"/>
        <dbReference type="Rhea" id="RHEA-COMP:9684"/>
        <dbReference type="ChEBI" id="CHEBI:15377"/>
        <dbReference type="ChEBI" id="CHEBI:15378"/>
        <dbReference type="ChEBI" id="CHEBI:29985"/>
        <dbReference type="ChEBI" id="CHEBI:30616"/>
        <dbReference type="ChEBI" id="CHEBI:43474"/>
        <dbReference type="ChEBI" id="CHEBI:58359"/>
        <dbReference type="ChEBI" id="CHEBI:78520"/>
        <dbReference type="ChEBI" id="CHEBI:78521"/>
        <dbReference type="ChEBI" id="CHEBI:456216"/>
    </reaction>
</comment>
<dbReference type="GO" id="GO:0005975">
    <property type="term" value="P:carbohydrate metabolic process"/>
    <property type="evidence" value="ECO:0007669"/>
    <property type="project" value="InterPro"/>
</dbReference>
<evidence type="ECO:0000259" key="13">
    <source>
        <dbReference type="Pfam" id="PF02637"/>
    </source>
</evidence>
<dbReference type="NCBIfam" id="TIGR00133">
    <property type="entry name" value="gatB"/>
    <property type="match status" value="1"/>
</dbReference>
<dbReference type="GO" id="GO:0042803">
    <property type="term" value="F:protein homodimerization activity"/>
    <property type="evidence" value="ECO:0007669"/>
    <property type="project" value="InterPro"/>
</dbReference>
<dbReference type="PRINTS" id="PR00077">
    <property type="entry name" value="GPDHDRGNASE"/>
</dbReference>
<dbReference type="InterPro" id="IPR006109">
    <property type="entry name" value="G3P_DH_NAD-dep_C"/>
</dbReference>
<evidence type="ECO:0000256" key="9">
    <source>
        <dbReference type="HAMAP-Rule" id="MF_03147"/>
    </source>
</evidence>
<evidence type="ECO:0000256" key="2">
    <source>
        <dbReference type="ARBA" id="ARBA00022598"/>
    </source>
</evidence>
<dbReference type="FunFam" id="1.10.1040.10:FF:000004">
    <property type="entry name" value="Glycerol-3-phosphate dehydrogenase [NAD(+)]"/>
    <property type="match status" value="2"/>
</dbReference>
<evidence type="ECO:0000256" key="6">
    <source>
        <dbReference type="ARBA" id="ARBA00023002"/>
    </source>
</evidence>
<keyword evidence="7 10" id="KW-0520">NAD</keyword>
<evidence type="ECO:0000259" key="12">
    <source>
        <dbReference type="Pfam" id="PF01210"/>
    </source>
</evidence>
<comment type="subcellular location">
    <subcellularLocation>
        <location evidence="9">Mitochondrion</location>
    </subcellularLocation>
</comment>
<feature type="domain" description="Glycerol-3-phosphate dehydrogenase NAD-dependent C-terminal" evidence="15">
    <location>
        <begin position="808"/>
        <end position="942"/>
    </location>
</feature>
<dbReference type="GO" id="GO:0032543">
    <property type="term" value="P:mitochondrial translation"/>
    <property type="evidence" value="ECO:0007669"/>
    <property type="project" value="UniProtKB-UniRule"/>
</dbReference>
<evidence type="ECO:0000256" key="1">
    <source>
        <dbReference type="ARBA" id="ARBA00011009"/>
    </source>
</evidence>
<dbReference type="PANTHER" id="PTHR11728:SF8">
    <property type="entry name" value="GLYCEROL-3-PHOSPHATE DEHYDROGENASE [NAD(+)]-RELATED"/>
    <property type="match status" value="1"/>
</dbReference>
<dbReference type="InterPro" id="IPR014746">
    <property type="entry name" value="Gln_synth/guanido_kin_cat_dom"/>
</dbReference>
<comment type="similarity">
    <text evidence="9">Belongs to the GatB/GatE family. GatB subfamily.</text>
</comment>
<dbReference type="GO" id="GO:0005829">
    <property type="term" value="C:cytosol"/>
    <property type="evidence" value="ECO:0007669"/>
    <property type="project" value="TreeGrafter"/>
</dbReference>
<comment type="function">
    <text evidence="9">Allows the formation of correctly charged Gln-tRNA(Gln) through the transamidation of misacylated Glu-tRNA(Gln) in the mitochondria. The reaction takes place in the presence of glutamine and ATP through an activated gamma-phospho-Glu-tRNA(Gln).</text>
</comment>
<dbReference type="InterPro" id="IPR008927">
    <property type="entry name" value="6-PGluconate_DH-like_C_sf"/>
</dbReference>
<dbReference type="InterPro" id="IPR017958">
    <property type="entry name" value="Gln-tRNA_amidoTrfase_suB_CS"/>
</dbReference>
<dbReference type="NCBIfam" id="TIGR03376">
    <property type="entry name" value="glycerol3P_DH"/>
    <property type="match status" value="2"/>
</dbReference>
<dbReference type="Proteomes" id="UP000050741">
    <property type="component" value="Unassembled WGS sequence"/>
</dbReference>
<feature type="domain" description="Glycerol-3-phosphate dehydrogenase NAD-dependent N-terminal" evidence="12">
    <location>
        <begin position="617"/>
        <end position="786"/>
    </location>
</feature>
<dbReference type="SUPFAM" id="SSF48179">
    <property type="entry name" value="6-phosphogluconate dehydrogenase C-terminal domain-like"/>
    <property type="match status" value="2"/>
</dbReference>
<evidence type="ECO:0000259" key="15">
    <source>
        <dbReference type="Pfam" id="PF07479"/>
    </source>
</evidence>
<dbReference type="GO" id="GO:0050567">
    <property type="term" value="F:glutaminyl-tRNA synthase (glutamine-hydrolyzing) activity"/>
    <property type="evidence" value="ECO:0007669"/>
    <property type="project" value="UniProtKB-UniRule"/>
</dbReference>
<keyword evidence="9" id="KW-0496">Mitochondrion</keyword>
<dbReference type="GO" id="GO:0005739">
    <property type="term" value="C:mitochondrion"/>
    <property type="evidence" value="ECO:0007669"/>
    <property type="project" value="UniProtKB-SubCell"/>
</dbReference>
<evidence type="ECO:0000256" key="5">
    <source>
        <dbReference type="ARBA" id="ARBA00022917"/>
    </source>
</evidence>
<dbReference type="GO" id="GO:0005524">
    <property type="term" value="F:ATP binding"/>
    <property type="evidence" value="ECO:0007669"/>
    <property type="project" value="UniProtKB-KW"/>
</dbReference>
<dbReference type="GO" id="GO:0046168">
    <property type="term" value="P:glycerol-3-phosphate catabolic process"/>
    <property type="evidence" value="ECO:0007669"/>
    <property type="project" value="UniProtKB-UniRule"/>
</dbReference>
<dbReference type="NCBIfam" id="NF004012">
    <property type="entry name" value="PRK05477.1-2"/>
    <property type="match status" value="1"/>
</dbReference>
<dbReference type="GO" id="GO:0070681">
    <property type="term" value="P:glutaminyl-tRNAGln biosynthesis via transamidation"/>
    <property type="evidence" value="ECO:0007669"/>
    <property type="project" value="UniProtKB-UniRule"/>
</dbReference>
<name>A0A183CJL4_GLOPA</name>
<feature type="domain" description="Asn/Gln amidotransferase" evidence="13">
    <location>
        <begin position="1319"/>
        <end position="1428"/>
    </location>
</feature>
<evidence type="ECO:0000256" key="8">
    <source>
        <dbReference type="ARBA" id="ARBA00048683"/>
    </source>
</evidence>
<dbReference type="Pfam" id="PF02934">
    <property type="entry name" value="GatB_N"/>
    <property type="match status" value="2"/>
</dbReference>
<evidence type="ECO:0000256" key="3">
    <source>
        <dbReference type="ARBA" id="ARBA00022741"/>
    </source>
</evidence>
<keyword evidence="2 9" id="KW-0436">Ligase</keyword>
<dbReference type="InterPro" id="IPR004413">
    <property type="entry name" value="GatB"/>
</dbReference>
<dbReference type="InterPro" id="IPR018027">
    <property type="entry name" value="Asn/Gln_amidotransferase"/>
</dbReference>
<keyword evidence="6 10" id="KW-0560">Oxidoreductase</keyword>
<dbReference type="InterPro" id="IPR036291">
    <property type="entry name" value="NAD(P)-bd_dom_sf"/>
</dbReference>
<keyword evidence="16" id="KW-1185">Reference proteome</keyword>
<dbReference type="InterPro" id="IPR013328">
    <property type="entry name" value="6PGD_dom2"/>
</dbReference>